<keyword evidence="2" id="KW-1185">Reference proteome</keyword>
<organism evidence="2 3">
    <name type="scientific">Actinia tenebrosa</name>
    <name type="common">Australian red waratah sea anemone</name>
    <dbReference type="NCBI Taxonomy" id="6105"/>
    <lineage>
        <taxon>Eukaryota</taxon>
        <taxon>Metazoa</taxon>
        <taxon>Cnidaria</taxon>
        <taxon>Anthozoa</taxon>
        <taxon>Hexacorallia</taxon>
        <taxon>Actiniaria</taxon>
        <taxon>Actiniidae</taxon>
        <taxon>Actinia</taxon>
    </lineage>
</organism>
<feature type="non-terminal residue" evidence="3">
    <location>
        <position position="1833"/>
    </location>
</feature>
<sequence>MECINPDCTKADLLKRLFAGVEKAEDLPKICPYCGSSGLRQISAINITKDETTISTANDETTTGPREEKSLEASSIIKNSPGHQNTVENKDERKTPVNDEKPAVRLNIDSQHDINDNVHGIQYTSTKESNATKGKQVPDVVKQQNAGSSEDMSCPSISSNKGLQTTSDTSSCHVPLLSQVHTDSSVESSVDKTILHKSDHGGREMSETSTVVRAHMSVIDDNMHSNHHASTVESDGTKSKQVSADVKQNTGSEGVSCPSTSDQGLQTASDTSTCCEALLNEVHTNSSLESNVDTILSKSIDHGVRKSEKSKVDKTHTSEQSNNAKEAFETPPYNTRLRVSLNNKQKQASKPKNQGSLEPMNNQQHQSSDQRTNGVNGKSLKGSVTILGTACVFGKTNESMPCSSSATEDSNLTPDNNQLEKKHSQAKEQTYVNKDNGEAISKANEKSMDLDPEKNADKGGAERENDSKLPVQAKGDDNKSGSASNTDQESESEEETNKPSEQKSGPVPYDKEVIKEKKKKRKNKKKGKKTSKKEPQKEEEPQASTSIDAKAQMTMTTQHEKNNSTHGKQENQPVEHKNSREQLRDIQCTVNAPPPPDVTAQDCVTVIFHALLSPDFHFNPKKQKISIKVGLEELGGWKYNCANDFTVIGEIGKERFVSITGKMQVPVRFLSRALPYKYVVYTGNGKNQKIRWEYSEFRNDHPGTIVNRDLCLLEKHRTKNAIYHQYDGVIYPQPERANLLNQVVSWVTSPWHDRKQQFLKYRLLAAETFLPKWKGFVVHGEYEQMSAKEAIEKTQAILRCLTDVYVCLGHHPEKKTFDGLYFKKFLINFLKPKLEYNANLSDKKDLESTPVRVDRLVSTLAITHLIAHYKLDLEYFQFNDILHCLVIQGNGSGGCDFDEVHKHFPEEMWSDLVKSILHLMKAAKDKYNHYSCPDIILAVPLLHFLRKDLKPFEEPEVTHQNTVKEWCCAEGVPQNKTYNSFVETFLPKVKPMFTLDPLLRRLFLHYTPLEDFPKLSGHIAFPVYEICTALFYKVRNGNIYTPKFDTVDETLSNLMKRQTSKQREEKLGQSKALLFADLSMCLLQELNKKVQSKDKLFFTGIQFAMEALCSVDGPEDERKTMENQRQGQLTDDDIKHKCEDIFFKIEDMVESAIKKEFYSPLSSYMAQQVKELKVWSTLLNLNVSRKNVEDNWINRIVSLFEKRLKEVNDEDVVELFCEVEMNDKFHQALVQSITQHTFSIVERIVEKGGSDERSFNALHKRILRSGGSSKAGELLSRMITRAWSKATANKTVTDHDVLLYALTWRPWAGFFSFHGSQEKKRILSEDASNLLQRVIGCLVTAQDGLSDGSINVRTLTSLNQHEDNFIHLCIALSKIQTKSEENQKPHSVEDVRRNLDERNEEYRLFLTTKGHVQHFIDICKSTKDVAFDFVSLQVKAACDMSNVRMADLCKRVPPGDDHSEERVEVVYFDCLPNRFHSILPLLSDAYKSKTFQDIWRRNCKALYTEKKGNQLLSGELTLLDVQEKVWPSSNVKWTLLAKTVYDGSIHLKDVDRKITLEKGLKEELDIMFWQTVNEIPPTMDKVASERVSQITRYRSLQEYIGAAENVWNFKEALGLKGDFGVIEELRNQASKEFKDKDLKSIDEKFTKAGKYLNQISFENSHCLDAVIKCEPLVKWLRETIKDTSALSTLVDLAMISAGENDFEVDRISNFHTSCLSFAPLIFDLNEEFGFEDLMEACKPVWEAVKQDRKLSVKLAETCRHLEWLKAVQSSHGSVEMSSIMQAKAINSSGVFRVGQITQDPNGNLSVSSEKKDLENVLTLTVPIDPRTRDPRRQ</sequence>
<feature type="compositionally biased region" description="Basic and acidic residues" evidence="1">
    <location>
        <begin position="443"/>
        <end position="467"/>
    </location>
</feature>
<feature type="region of interest" description="Disordered" evidence="1">
    <location>
        <begin position="302"/>
        <end position="380"/>
    </location>
</feature>
<accession>A0A6P8HCB4</accession>
<feature type="compositionally biased region" description="Polar residues" evidence="1">
    <location>
        <begin position="542"/>
        <end position="557"/>
    </location>
</feature>
<proteinExistence type="predicted"/>
<dbReference type="PANTHER" id="PTHR22605">
    <property type="entry name" value="RZ-TYPE DOMAIN-CONTAINING PROTEIN"/>
    <property type="match status" value="1"/>
</dbReference>
<evidence type="ECO:0000256" key="1">
    <source>
        <dbReference type="SAM" id="MobiDB-lite"/>
    </source>
</evidence>
<dbReference type="OrthoDB" id="2423195at2759"/>
<feature type="region of interest" description="Disordered" evidence="1">
    <location>
        <begin position="53"/>
        <end position="100"/>
    </location>
</feature>
<dbReference type="GeneID" id="116287615"/>
<protein>
    <submittedName>
        <fullName evidence="3">E3 ubiquitin-protein ligase rnf213-alpha-like</fullName>
    </submittedName>
</protein>
<feature type="compositionally biased region" description="Polar residues" evidence="1">
    <location>
        <begin position="53"/>
        <end position="64"/>
    </location>
</feature>
<feature type="compositionally biased region" description="Basic and acidic residues" evidence="1">
    <location>
        <begin position="88"/>
        <end position="100"/>
    </location>
</feature>
<feature type="region of interest" description="Disordered" evidence="1">
    <location>
        <begin position="399"/>
        <end position="582"/>
    </location>
</feature>
<evidence type="ECO:0000313" key="3">
    <source>
        <dbReference type="RefSeq" id="XP_031550160.1"/>
    </source>
</evidence>
<feature type="compositionally biased region" description="Basic and acidic residues" evidence="1">
    <location>
        <begin position="302"/>
        <end position="317"/>
    </location>
</feature>
<dbReference type="KEGG" id="aten:116287615"/>
<reference evidence="3" key="1">
    <citation type="submission" date="2025-08" db="UniProtKB">
        <authorList>
            <consortium name="RefSeq"/>
        </authorList>
    </citation>
    <scope>IDENTIFICATION</scope>
</reference>
<evidence type="ECO:0000313" key="2">
    <source>
        <dbReference type="Proteomes" id="UP000515163"/>
    </source>
</evidence>
<feature type="compositionally biased region" description="Polar residues" evidence="1">
    <location>
        <begin position="72"/>
        <end position="87"/>
    </location>
</feature>
<dbReference type="Proteomes" id="UP000515163">
    <property type="component" value="Unplaced"/>
</dbReference>
<feature type="region of interest" description="Disordered" evidence="1">
    <location>
        <begin position="220"/>
        <end position="267"/>
    </location>
</feature>
<dbReference type="RefSeq" id="XP_031550160.1">
    <property type="nucleotide sequence ID" value="XM_031694300.1"/>
</dbReference>
<feature type="compositionally biased region" description="Polar residues" evidence="1">
    <location>
        <begin position="228"/>
        <end position="267"/>
    </location>
</feature>
<dbReference type="InParanoid" id="A0A6P8HCB4"/>
<dbReference type="PANTHER" id="PTHR22605:SF16">
    <property type="entry name" value="E3 UBIQUITIN-PROTEIN LIGASE RNF213"/>
    <property type="match status" value="1"/>
</dbReference>
<gene>
    <name evidence="3" type="primary">LOC116287615</name>
</gene>
<feature type="compositionally biased region" description="Basic residues" evidence="1">
    <location>
        <begin position="516"/>
        <end position="531"/>
    </location>
</feature>
<feature type="compositionally biased region" description="Basic and acidic residues" evidence="1">
    <location>
        <begin position="558"/>
        <end position="582"/>
    </location>
</feature>
<feature type="region of interest" description="Disordered" evidence="1">
    <location>
        <begin position="144"/>
        <end position="170"/>
    </location>
</feature>
<dbReference type="GO" id="GO:0016887">
    <property type="term" value="F:ATP hydrolysis activity"/>
    <property type="evidence" value="ECO:0007669"/>
    <property type="project" value="InterPro"/>
</dbReference>
<feature type="compositionally biased region" description="Polar residues" evidence="1">
    <location>
        <begin position="399"/>
        <end position="417"/>
    </location>
</feature>
<name>A0A6P8HCB4_ACTTE</name>
<dbReference type="InterPro" id="IPR031248">
    <property type="entry name" value="RNF213"/>
</dbReference>
<dbReference type="GO" id="GO:0004842">
    <property type="term" value="F:ubiquitin-protein transferase activity"/>
    <property type="evidence" value="ECO:0007669"/>
    <property type="project" value="InterPro"/>
</dbReference>
<feature type="compositionally biased region" description="Polar residues" evidence="1">
    <location>
        <begin position="340"/>
        <end position="376"/>
    </location>
</feature>